<dbReference type="Pfam" id="PF12850">
    <property type="entry name" value="Metallophos_2"/>
    <property type="match status" value="1"/>
</dbReference>
<accession>A0A135L1D1</accession>
<dbReference type="InterPro" id="IPR029052">
    <property type="entry name" value="Metallo-depent_PP-like"/>
</dbReference>
<dbReference type="Proteomes" id="UP000070352">
    <property type="component" value="Unassembled WGS sequence"/>
</dbReference>
<sequence>MKITVISDTHLPRKSTSLPDFLYEAIEKSDMVIHAGDFTSIDILYDLQALSSRLEAVAGNNDGPEILFRLGKKKIIDIGKYKIGLIHGDGVYGTTLQRAKQAFANEKADIVIFGHSHQAFKEWENGVLYFNPGSPTDKRRSPKYSYGEIILDDKIQAKIHYF</sequence>
<dbReference type="InterPro" id="IPR024654">
    <property type="entry name" value="Calcineurin-like_PHP_lpxH"/>
</dbReference>
<reference evidence="4 5" key="1">
    <citation type="submission" date="2016-02" db="EMBL/GenBank/DDBJ databases">
        <title>Draft Genome for Tepidibacillus decaturensis nov. sp. Strain Z9, an Anaerobic, Moderately Thermophilic and Heterotrophic Bacterium from Deep Subsurface of the Illinois Basin, USA.</title>
        <authorList>
            <person name="Dong Y."/>
            <person name="Chang J.Y."/>
            <person name="Sanford R."/>
            <person name="Fouke B.W."/>
        </authorList>
    </citation>
    <scope>NUCLEOTIDE SEQUENCE [LARGE SCALE GENOMIC DNA]</scope>
    <source>
        <strain evidence="4 5">Z9</strain>
    </source>
</reference>
<keyword evidence="2" id="KW-0479">Metal-binding</keyword>
<dbReference type="SUPFAM" id="SSF56300">
    <property type="entry name" value="Metallo-dependent phosphatases"/>
    <property type="match status" value="1"/>
</dbReference>
<keyword evidence="5" id="KW-1185">Reference proteome</keyword>
<evidence type="ECO:0000313" key="5">
    <source>
        <dbReference type="Proteomes" id="UP000070352"/>
    </source>
</evidence>
<evidence type="ECO:0000313" key="4">
    <source>
        <dbReference type="EMBL" id="KXG42788.1"/>
    </source>
</evidence>
<dbReference type="NCBIfam" id="TIGR00040">
    <property type="entry name" value="yfcE"/>
    <property type="match status" value="1"/>
</dbReference>
<evidence type="ECO:0000259" key="3">
    <source>
        <dbReference type="Pfam" id="PF12850"/>
    </source>
</evidence>
<dbReference type="Gene3D" id="3.60.21.10">
    <property type="match status" value="1"/>
</dbReference>
<dbReference type="RefSeq" id="WP_068722569.1">
    <property type="nucleotide sequence ID" value="NZ_LSKU01000001.1"/>
</dbReference>
<organism evidence="4 5">
    <name type="scientific">Tepidibacillus decaturensis</name>
    <dbReference type="NCBI Taxonomy" id="1413211"/>
    <lineage>
        <taxon>Bacteria</taxon>
        <taxon>Bacillati</taxon>
        <taxon>Bacillota</taxon>
        <taxon>Bacilli</taxon>
        <taxon>Bacillales</taxon>
        <taxon>Bacillaceae</taxon>
        <taxon>Tepidibacillus</taxon>
    </lineage>
</organism>
<comment type="caution">
    <text evidence="4">The sequence shown here is derived from an EMBL/GenBank/DDBJ whole genome shotgun (WGS) entry which is preliminary data.</text>
</comment>
<evidence type="ECO:0000256" key="1">
    <source>
        <dbReference type="ARBA" id="ARBA00008950"/>
    </source>
</evidence>
<protein>
    <recommendedName>
        <fullName evidence="2">Phosphoesterase</fullName>
        <ecNumber evidence="2">3.1.4.-</ecNumber>
    </recommendedName>
</protein>
<dbReference type="GO" id="GO:0046872">
    <property type="term" value="F:metal ion binding"/>
    <property type="evidence" value="ECO:0007669"/>
    <property type="project" value="UniProtKB-KW"/>
</dbReference>
<comment type="cofactor">
    <cofactor evidence="2">
        <name>a divalent metal cation</name>
        <dbReference type="ChEBI" id="CHEBI:60240"/>
    </cofactor>
</comment>
<dbReference type="PANTHER" id="PTHR11124">
    <property type="entry name" value="VACUOLAR SORTING PROTEIN VPS29"/>
    <property type="match status" value="1"/>
</dbReference>
<dbReference type="OrthoDB" id="9800565at2"/>
<name>A0A135L1D1_9BACI</name>
<dbReference type="EC" id="3.1.4.-" evidence="2"/>
<evidence type="ECO:0000256" key="2">
    <source>
        <dbReference type="RuleBase" id="RU362039"/>
    </source>
</evidence>
<proteinExistence type="inferred from homology"/>
<dbReference type="STRING" id="1413211.U473_01115"/>
<dbReference type="AlphaFoldDB" id="A0A135L1D1"/>
<dbReference type="EMBL" id="LSKU01000001">
    <property type="protein sequence ID" value="KXG42788.1"/>
    <property type="molecule type" value="Genomic_DNA"/>
</dbReference>
<dbReference type="CDD" id="cd00841">
    <property type="entry name" value="MPP_YfcE"/>
    <property type="match status" value="1"/>
</dbReference>
<dbReference type="GO" id="GO:0016787">
    <property type="term" value="F:hydrolase activity"/>
    <property type="evidence" value="ECO:0007669"/>
    <property type="project" value="UniProtKB-UniRule"/>
</dbReference>
<dbReference type="InterPro" id="IPR041802">
    <property type="entry name" value="MPP_YfcE"/>
</dbReference>
<feature type="domain" description="Calcineurin-like phosphoesterase" evidence="3">
    <location>
        <begin position="1"/>
        <end position="147"/>
    </location>
</feature>
<gene>
    <name evidence="4" type="ORF">U473_01115</name>
</gene>
<dbReference type="InterPro" id="IPR000979">
    <property type="entry name" value="Phosphodiesterase_MJ0936/Vps29"/>
</dbReference>
<comment type="similarity">
    <text evidence="1 2">Belongs to the metallophosphoesterase superfamily. YfcE family.</text>
</comment>